<comment type="subcellular location">
    <subcellularLocation>
        <location evidence="1">Nucleus</location>
    </subcellularLocation>
</comment>
<feature type="domain" description="Myb-like" evidence="6">
    <location>
        <begin position="53"/>
        <end position="103"/>
    </location>
</feature>
<dbReference type="PANTHER" id="PTHR45614:SF25">
    <property type="entry name" value="MYB PROTEIN"/>
    <property type="match status" value="1"/>
</dbReference>
<evidence type="ECO:0000256" key="4">
    <source>
        <dbReference type="ARBA" id="ARBA00023242"/>
    </source>
</evidence>
<dbReference type="PROSITE" id="PS51294">
    <property type="entry name" value="HTH_MYB"/>
    <property type="match status" value="2"/>
</dbReference>
<feature type="domain" description="Myb-like" evidence="6">
    <location>
        <begin position="1"/>
        <end position="52"/>
    </location>
</feature>
<evidence type="ECO:0000313" key="8">
    <source>
        <dbReference type="EMBL" id="CZR65548.1"/>
    </source>
</evidence>
<dbReference type="GO" id="GO:0000978">
    <property type="term" value="F:RNA polymerase II cis-regulatory region sequence-specific DNA binding"/>
    <property type="evidence" value="ECO:0007669"/>
    <property type="project" value="TreeGrafter"/>
</dbReference>
<dbReference type="AlphaFoldDB" id="A0A1L7XKJ9"/>
<feature type="compositionally biased region" description="Polar residues" evidence="5">
    <location>
        <begin position="244"/>
        <end position="271"/>
    </location>
</feature>
<feature type="domain" description="HTH myb-type" evidence="7">
    <location>
        <begin position="1"/>
        <end position="56"/>
    </location>
</feature>
<evidence type="ECO:0000259" key="7">
    <source>
        <dbReference type="PROSITE" id="PS51294"/>
    </source>
</evidence>
<keyword evidence="4" id="KW-0539">Nucleus</keyword>
<feature type="domain" description="HTH myb-type" evidence="7">
    <location>
        <begin position="57"/>
        <end position="107"/>
    </location>
</feature>
<keyword evidence="3" id="KW-0238">DNA-binding</keyword>
<dbReference type="GO" id="GO:1902806">
    <property type="term" value="P:regulation of cell cycle G1/S phase transition"/>
    <property type="evidence" value="ECO:0007669"/>
    <property type="project" value="UniProtKB-ARBA"/>
</dbReference>
<protein>
    <submittedName>
        <fullName evidence="8">Uncharacterized protein</fullName>
    </submittedName>
</protein>
<dbReference type="GO" id="GO:0045944">
    <property type="term" value="P:positive regulation of transcription by RNA polymerase II"/>
    <property type="evidence" value="ECO:0007669"/>
    <property type="project" value="TreeGrafter"/>
</dbReference>
<dbReference type="InterPro" id="IPR001005">
    <property type="entry name" value="SANT/Myb"/>
</dbReference>
<dbReference type="PANTHER" id="PTHR45614">
    <property type="entry name" value="MYB PROTEIN-RELATED"/>
    <property type="match status" value="1"/>
</dbReference>
<proteinExistence type="predicted"/>
<dbReference type="SMART" id="SM00717">
    <property type="entry name" value="SANT"/>
    <property type="match status" value="2"/>
</dbReference>
<evidence type="ECO:0000259" key="6">
    <source>
        <dbReference type="PROSITE" id="PS50090"/>
    </source>
</evidence>
<dbReference type="GO" id="GO:0032875">
    <property type="term" value="P:regulation of DNA endoreduplication"/>
    <property type="evidence" value="ECO:0007669"/>
    <property type="project" value="UniProtKB-ARBA"/>
</dbReference>
<dbReference type="GO" id="GO:2000037">
    <property type="term" value="P:regulation of stomatal complex patterning"/>
    <property type="evidence" value="ECO:0007669"/>
    <property type="project" value="UniProtKB-ARBA"/>
</dbReference>
<dbReference type="InterPro" id="IPR017930">
    <property type="entry name" value="Myb_dom"/>
</dbReference>
<dbReference type="GO" id="GO:1901002">
    <property type="term" value="P:positive regulation of response to salt stress"/>
    <property type="evidence" value="ECO:0007669"/>
    <property type="project" value="UniProtKB-ARBA"/>
</dbReference>
<dbReference type="CDD" id="cd00167">
    <property type="entry name" value="SANT"/>
    <property type="match status" value="2"/>
</dbReference>
<organism evidence="8 9">
    <name type="scientific">Phialocephala subalpina</name>
    <dbReference type="NCBI Taxonomy" id="576137"/>
    <lineage>
        <taxon>Eukaryota</taxon>
        <taxon>Fungi</taxon>
        <taxon>Dikarya</taxon>
        <taxon>Ascomycota</taxon>
        <taxon>Pezizomycotina</taxon>
        <taxon>Leotiomycetes</taxon>
        <taxon>Helotiales</taxon>
        <taxon>Mollisiaceae</taxon>
        <taxon>Phialocephala</taxon>
        <taxon>Phialocephala fortinii species complex</taxon>
    </lineage>
</organism>
<feature type="compositionally biased region" description="Basic and acidic residues" evidence="5">
    <location>
        <begin position="526"/>
        <end position="544"/>
    </location>
</feature>
<feature type="region of interest" description="Disordered" evidence="5">
    <location>
        <begin position="503"/>
        <end position="555"/>
    </location>
</feature>
<evidence type="ECO:0000313" key="9">
    <source>
        <dbReference type="Proteomes" id="UP000184330"/>
    </source>
</evidence>
<dbReference type="GO" id="GO:0050891">
    <property type="term" value="P:multicellular organismal-level water homeostasis"/>
    <property type="evidence" value="ECO:0007669"/>
    <property type="project" value="UniProtKB-ARBA"/>
</dbReference>
<dbReference type="GO" id="GO:0005634">
    <property type="term" value="C:nucleus"/>
    <property type="evidence" value="ECO:0007669"/>
    <property type="project" value="UniProtKB-SubCell"/>
</dbReference>
<sequence>MSSHRRGPWSQAEDSYLAQLVQAQGALNWVRIAQLLGSRSPKQCRERYHQNLKPSLNHEPISPEEGLQIERMVGEMGKRWAEIARRLHGRSDNQVKNWWNGSMNRRKSLILQRTWPDGYTVSPATVNSNHNTQIAIKTPNDYSITHLPAQWPPNNRCEARMPAEMNEISGELSVSTSNNDPPKFLNTRPAQISLPPLRQYLRTPWNGPHMSVDVNDEAAAESHEHLHDNFTVFSKDSGYKSAKSMPNSNTSTSKGLQPVSRNTQNGINDSQPLRAGQAEEEPWKALSDTSHDSGFSGTTLSGLGETKVKGAPQELAEILANHPELRPLILQATEEMDPRRFDKVFIRLLKTCAIDLRGEAKTSLEKGAVRIIYYYRAYATSLIRDEFTSRGHEKVSAMNRLKFQRVEDKMKLEMFIENYQQNSTEKQDIQMNEDDEEDDKLSMGSDYNDPDEPDLRNLRKVRGFITSSAAFSNLKSNLEDFLIPTSDGNKPVIATLQTSMEDIQWHPATADRRSSTKRKSAGNEEEMSRQVKWPRLDESNDEKNPFTLDADGEGADIEGDTFRAESLFRQPITFLRPSDSSVDIDVIMKDLDIEHQVERQLQEIDHSNSNDHCSSSKHLGNTNGHRSIFYAGPDPKYHPQPSELPVLTTSHHFSLEQETANELHDMNVLGTPTLSAASKGKGKPVFVDGANEESAWILQTNTQVGSSSMGAHSLNVHRPALAIDNLSQTEDENCSFQGSTLQDPAKANIDGQLIQHRPSSSTSQKVWGLLKRRWRSPLRPGQRRLEWVCGCGDSLYADLQDDGGLTLAKLSAILTCPTTAAPSSNQNSQAQSLTPMQPAHHSSFSVPRAHNSQHSPARSLLNQSNVNHITHGLLQPPLNSTPPKSPQFLELCVNSGEYLKVLGEIPTGNISNDQELFQSIKKKYLELRGFRARFWLLKPSAVNYVHVRFFQQPHKQSDLLTSTRSPLKLSPSGNSRKTSCFTPEDRSRCKTLYI</sequence>
<dbReference type="EMBL" id="FJOG01000031">
    <property type="protein sequence ID" value="CZR65548.1"/>
    <property type="molecule type" value="Genomic_DNA"/>
</dbReference>
<feature type="compositionally biased region" description="Polar residues" evidence="5">
    <location>
        <begin position="840"/>
        <end position="856"/>
    </location>
</feature>
<feature type="region of interest" description="Disordered" evidence="5">
    <location>
        <begin position="238"/>
        <end position="305"/>
    </location>
</feature>
<feature type="region of interest" description="Disordered" evidence="5">
    <location>
        <begin position="960"/>
        <end position="981"/>
    </location>
</feature>
<name>A0A1L7XKJ9_9HELO</name>
<evidence type="ECO:0000256" key="2">
    <source>
        <dbReference type="ARBA" id="ARBA00022737"/>
    </source>
</evidence>
<dbReference type="InterPro" id="IPR009057">
    <property type="entry name" value="Homeodomain-like_sf"/>
</dbReference>
<evidence type="ECO:0000256" key="3">
    <source>
        <dbReference type="ARBA" id="ARBA00023125"/>
    </source>
</evidence>
<accession>A0A1L7XKJ9</accession>
<reference evidence="8 9" key="1">
    <citation type="submission" date="2016-03" db="EMBL/GenBank/DDBJ databases">
        <authorList>
            <person name="Ploux O."/>
        </authorList>
    </citation>
    <scope>NUCLEOTIDE SEQUENCE [LARGE SCALE GENOMIC DNA]</scope>
    <source>
        <strain evidence="8 9">UAMH 11012</strain>
    </source>
</reference>
<evidence type="ECO:0000256" key="5">
    <source>
        <dbReference type="SAM" id="MobiDB-lite"/>
    </source>
</evidence>
<dbReference type="InterPro" id="IPR050560">
    <property type="entry name" value="MYB_TF"/>
</dbReference>
<dbReference type="GO" id="GO:1902584">
    <property type="term" value="P:positive regulation of response to water deprivation"/>
    <property type="evidence" value="ECO:0007669"/>
    <property type="project" value="UniProtKB-ARBA"/>
</dbReference>
<dbReference type="PROSITE" id="PS50090">
    <property type="entry name" value="MYB_LIKE"/>
    <property type="match status" value="2"/>
</dbReference>
<dbReference type="OrthoDB" id="2143914at2759"/>
<feature type="compositionally biased region" description="Low complexity" evidence="5">
    <location>
        <begin position="820"/>
        <end position="832"/>
    </location>
</feature>
<dbReference type="Pfam" id="PF13921">
    <property type="entry name" value="Myb_DNA-bind_6"/>
    <property type="match status" value="1"/>
</dbReference>
<feature type="region of interest" description="Disordered" evidence="5">
    <location>
        <begin position="819"/>
        <end position="856"/>
    </location>
</feature>
<evidence type="ECO:0000256" key="1">
    <source>
        <dbReference type="ARBA" id="ARBA00004123"/>
    </source>
</evidence>
<dbReference type="SUPFAM" id="SSF46689">
    <property type="entry name" value="Homeodomain-like"/>
    <property type="match status" value="1"/>
</dbReference>
<dbReference type="STRING" id="576137.A0A1L7XKJ9"/>
<dbReference type="FunFam" id="1.10.10.60:FF:000355">
    <property type="entry name" value="Transcription factor MYB124"/>
    <property type="match status" value="1"/>
</dbReference>
<keyword evidence="2" id="KW-0677">Repeat</keyword>
<dbReference type="Gene3D" id="1.10.10.60">
    <property type="entry name" value="Homeodomain-like"/>
    <property type="match status" value="2"/>
</dbReference>
<dbReference type="GO" id="GO:0033993">
    <property type="term" value="P:response to lipid"/>
    <property type="evidence" value="ECO:0007669"/>
    <property type="project" value="UniProtKB-ARBA"/>
</dbReference>
<gene>
    <name evidence="8" type="ORF">PAC_15448</name>
</gene>
<keyword evidence="9" id="KW-1185">Reference proteome</keyword>
<feature type="compositionally biased region" description="Low complexity" evidence="5">
    <location>
        <begin position="293"/>
        <end position="304"/>
    </location>
</feature>
<dbReference type="GO" id="GO:0000278">
    <property type="term" value="P:mitotic cell cycle"/>
    <property type="evidence" value="ECO:0007669"/>
    <property type="project" value="TreeGrafter"/>
</dbReference>
<dbReference type="GO" id="GO:0000981">
    <property type="term" value="F:DNA-binding transcription factor activity, RNA polymerase II-specific"/>
    <property type="evidence" value="ECO:0007669"/>
    <property type="project" value="TreeGrafter"/>
</dbReference>
<dbReference type="Proteomes" id="UP000184330">
    <property type="component" value="Unassembled WGS sequence"/>
</dbReference>
<feature type="region of interest" description="Disordered" evidence="5">
    <location>
        <begin position="422"/>
        <end position="454"/>
    </location>
</feature>